<organism evidence="2 3">
    <name type="scientific">Solanum commersonii</name>
    <name type="common">Commerson's wild potato</name>
    <name type="synonym">Commerson's nightshade</name>
    <dbReference type="NCBI Taxonomy" id="4109"/>
    <lineage>
        <taxon>Eukaryota</taxon>
        <taxon>Viridiplantae</taxon>
        <taxon>Streptophyta</taxon>
        <taxon>Embryophyta</taxon>
        <taxon>Tracheophyta</taxon>
        <taxon>Spermatophyta</taxon>
        <taxon>Magnoliopsida</taxon>
        <taxon>eudicotyledons</taxon>
        <taxon>Gunneridae</taxon>
        <taxon>Pentapetalae</taxon>
        <taxon>asterids</taxon>
        <taxon>lamiids</taxon>
        <taxon>Solanales</taxon>
        <taxon>Solanaceae</taxon>
        <taxon>Solanoideae</taxon>
        <taxon>Solaneae</taxon>
        <taxon>Solanum</taxon>
    </lineage>
</organism>
<accession>A0A9J6B1K8</accession>
<keyword evidence="3" id="KW-1185">Reference proteome</keyword>
<dbReference type="AlphaFoldDB" id="A0A9J6B1K8"/>
<evidence type="ECO:0000313" key="3">
    <source>
        <dbReference type="Proteomes" id="UP000824120"/>
    </source>
</evidence>
<keyword evidence="1" id="KW-0812">Transmembrane</keyword>
<feature type="transmembrane region" description="Helical" evidence="1">
    <location>
        <begin position="64"/>
        <end position="83"/>
    </location>
</feature>
<evidence type="ECO:0000313" key="2">
    <source>
        <dbReference type="EMBL" id="KAG5630540.1"/>
    </source>
</evidence>
<dbReference type="EMBL" id="JACXVP010000001">
    <property type="protein sequence ID" value="KAG5630540.1"/>
    <property type="molecule type" value="Genomic_DNA"/>
</dbReference>
<evidence type="ECO:0000256" key="1">
    <source>
        <dbReference type="SAM" id="Phobius"/>
    </source>
</evidence>
<name>A0A9J6B1K8_SOLCO</name>
<comment type="caution">
    <text evidence="2">The sequence shown here is derived from an EMBL/GenBank/DDBJ whole genome shotgun (WGS) entry which is preliminary data.</text>
</comment>
<keyword evidence="1" id="KW-1133">Transmembrane helix</keyword>
<proteinExistence type="predicted"/>
<keyword evidence="1" id="KW-0472">Membrane</keyword>
<reference evidence="2 3" key="1">
    <citation type="submission" date="2020-09" db="EMBL/GenBank/DDBJ databases">
        <title>De no assembly of potato wild relative species, Solanum commersonii.</title>
        <authorList>
            <person name="Cho K."/>
        </authorList>
    </citation>
    <scope>NUCLEOTIDE SEQUENCE [LARGE SCALE GENOMIC DNA]</scope>
    <source>
        <strain evidence="2">LZ3.2</strain>
        <tissue evidence="2">Leaf</tissue>
    </source>
</reference>
<protein>
    <submittedName>
        <fullName evidence="2">Uncharacterized protein</fullName>
    </submittedName>
</protein>
<gene>
    <name evidence="2" type="ORF">H5410_002257</name>
</gene>
<dbReference type="Proteomes" id="UP000824120">
    <property type="component" value="Chromosome 1"/>
</dbReference>
<sequence length="95" mass="10803">MDNTHFVTLEILLHEDRMNVYDCNLTTWVICSNICLNVTTFDSYVAIHGSPIATYVSNVATFDLYVVFGSFVATYASYGQILLHKGDMLQHLRHL</sequence>